<keyword evidence="2" id="KW-1185">Reference proteome</keyword>
<organism evidence="1 2">
    <name type="scientific">Canavalia gladiata</name>
    <name type="common">Sword bean</name>
    <name type="synonym">Dolichos gladiatus</name>
    <dbReference type="NCBI Taxonomy" id="3824"/>
    <lineage>
        <taxon>Eukaryota</taxon>
        <taxon>Viridiplantae</taxon>
        <taxon>Streptophyta</taxon>
        <taxon>Embryophyta</taxon>
        <taxon>Tracheophyta</taxon>
        <taxon>Spermatophyta</taxon>
        <taxon>Magnoliopsida</taxon>
        <taxon>eudicotyledons</taxon>
        <taxon>Gunneridae</taxon>
        <taxon>Pentapetalae</taxon>
        <taxon>rosids</taxon>
        <taxon>fabids</taxon>
        <taxon>Fabales</taxon>
        <taxon>Fabaceae</taxon>
        <taxon>Papilionoideae</taxon>
        <taxon>50 kb inversion clade</taxon>
        <taxon>NPAAA clade</taxon>
        <taxon>indigoferoid/millettioid clade</taxon>
        <taxon>Phaseoleae</taxon>
        <taxon>Canavalia</taxon>
    </lineage>
</organism>
<proteinExistence type="predicted"/>
<dbReference type="EMBL" id="JAYMYQ010000011">
    <property type="protein sequence ID" value="KAK7306746.1"/>
    <property type="molecule type" value="Genomic_DNA"/>
</dbReference>
<evidence type="ECO:0000313" key="2">
    <source>
        <dbReference type="Proteomes" id="UP001367508"/>
    </source>
</evidence>
<accession>A0AAN9JYK3</accession>
<comment type="caution">
    <text evidence="1">The sequence shown here is derived from an EMBL/GenBank/DDBJ whole genome shotgun (WGS) entry which is preliminary data.</text>
</comment>
<gene>
    <name evidence="1" type="ORF">VNO77_44702</name>
</gene>
<evidence type="ECO:0000313" key="1">
    <source>
        <dbReference type="EMBL" id="KAK7306746.1"/>
    </source>
</evidence>
<name>A0AAN9JYK3_CANGL</name>
<protein>
    <submittedName>
        <fullName evidence="1">Uncharacterized protein</fullName>
    </submittedName>
</protein>
<dbReference type="AlphaFoldDB" id="A0AAN9JYK3"/>
<sequence>MTLANEKLLRLGNHSFVQVENKICGWNNDLWGEDFPTSSSIDDITPNNPGESEDLGEVKPVLAISKL</sequence>
<reference evidence="1 2" key="1">
    <citation type="submission" date="2024-01" db="EMBL/GenBank/DDBJ databases">
        <title>The genomes of 5 underutilized Papilionoideae crops provide insights into root nodulation and disease resistanc.</title>
        <authorList>
            <person name="Jiang F."/>
        </authorList>
    </citation>
    <scope>NUCLEOTIDE SEQUENCE [LARGE SCALE GENOMIC DNA]</scope>
    <source>
        <strain evidence="1">LVBAO_FW01</strain>
        <tissue evidence="1">Leaves</tissue>
    </source>
</reference>
<dbReference type="Proteomes" id="UP001367508">
    <property type="component" value="Unassembled WGS sequence"/>
</dbReference>